<feature type="transmembrane region" description="Helical" evidence="1">
    <location>
        <begin position="226"/>
        <end position="246"/>
    </location>
</feature>
<keyword evidence="1" id="KW-0472">Membrane</keyword>
<keyword evidence="1" id="KW-0812">Transmembrane</keyword>
<sequence>MEFRPINEGNVIEMGPYQYTVPPGVWLAHEEHAQHMYGLLNTDYIDNCHGVFFSASGTWSYGVSIQWYPGDLYRMAPAVTEEQFFQFLGDKDLLPGFPSKGERTVAMPPTTSEDGTSFEVGFRYAPDESNAGEGRVLARKVWISTEGALVYTLMSKGDHYDVHQEEIRGIFDNVVQIRFPDAEAPKQSYTSYLSFFNIPLELTVNTGDQANAGAETLPAGEPQVDWTASALVIGLGVVILVVAFVISRRKPEEA</sequence>
<proteinExistence type="predicted"/>
<accession>A0A8A4TYA7</accession>
<evidence type="ECO:0000256" key="1">
    <source>
        <dbReference type="SAM" id="Phobius"/>
    </source>
</evidence>
<evidence type="ECO:0000313" key="2">
    <source>
        <dbReference type="EMBL" id="QTD54317.1"/>
    </source>
</evidence>
<dbReference type="KEGG" id="scor:J3U87_17875"/>
<keyword evidence="3" id="KW-1185">Reference proteome</keyword>
<dbReference type="RefSeq" id="WP_237384411.1">
    <property type="nucleotide sequence ID" value="NZ_CP071793.1"/>
</dbReference>
<dbReference type="Proteomes" id="UP000663929">
    <property type="component" value="Chromosome"/>
</dbReference>
<keyword evidence="1" id="KW-1133">Transmembrane helix</keyword>
<dbReference type="AlphaFoldDB" id="A0A8A4TYA7"/>
<reference evidence="2" key="1">
    <citation type="submission" date="2021-03" db="EMBL/GenBank/DDBJ databases">
        <title>Acanthopleuribacteraceae sp. M133.</title>
        <authorList>
            <person name="Wang G."/>
        </authorList>
    </citation>
    <scope>NUCLEOTIDE SEQUENCE</scope>
    <source>
        <strain evidence="2">M133</strain>
    </source>
</reference>
<name>A0A8A4TYA7_SULCO</name>
<protein>
    <submittedName>
        <fullName evidence="2">Uncharacterized protein</fullName>
    </submittedName>
</protein>
<dbReference type="EMBL" id="CP071793">
    <property type="protein sequence ID" value="QTD54317.1"/>
    <property type="molecule type" value="Genomic_DNA"/>
</dbReference>
<gene>
    <name evidence="2" type="ORF">J3U87_17875</name>
</gene>
<organism evidence="2 3">
    <name type="scientific">Sulfidibacter corallicola</name>
    <dbReference type="NCBI Taxonomy" id="2818388"/>
    <lineage>
        <taxon>Bacteria</taxon>
        <taxon>Pseudomonadati</taxon>
        <taxon>Acidobacteriota</taxon>
        <taxon>Holophagae</taxon>
        <taxon>Acanthopleuribacterales</taxon>
        <taxon>Acanthopleuribacteraceae</taxon>
        <taxon>Sulfidibacter</taxon>
    </lineage>
</organism>
<evidence type="ECO:0000313" key="3">
    <source>
        <dbReference type="Proteomes" id="UP000663929"/>
    </source>
</evidence>